<protein>
    <recommendedName>
        <fullName evidence="3">DUF5320 domain-containing protein</fullName>
    </recommendedName>
</protein>
<dbReference type="HOGENOM" id="CLU_193441_0_0_2"/>
<proteinExistence type="predicted"/>
<evidence type="ECO:0008006" key="3">
    <source>
        <dbReference type="Google" id="ProtNLM"/>
    </source>
</evidence>
<organism evidence="1 2">
    <name type="scientific">Acidilobus saccharovorans (strain DSM 16705 / JCM 18335 / VKM B-2471 / 345-15)</name>
    <dbReference type="NCBI Taxonomy" id="666510"/>
    <lineage>
        <taxon>Archaea</taxon>
        <taxon>Thermoproteota</taxon>
        <taxon>Thermoprotei</taxon>
        <taxon>Acidilobales</taxon>
        <taxon>Acidilobaceae</taxon>
        <taxon>Acidilobus</taxon>
    </lineage>
</organism>
<dbReference type="eggNOG" id="arCOG10150">
    <property type="taxonomic scope" value="Archaea"/>
</dbReference>
<sequence>MGWWRFGRWGGGPWPGHGPFSYLPPWERPGWAMAWYGYYGYYDKDSELRALEAYRLYLEDLRSWADGQLKEVDRRIAELKGQQANA</sequence>
<accession>D9PZI6</accession>
<gene>
    <name evidence="1" type="ordered locus">ASAC_0066</name>
</gene>
<dbReference type="STRING" id="666510.ASAC_0066"/>
<dbReference type="RefSeq" id="WP_013265986.1">
    <property type="nucleotide sequence ID" value="NC_014374.1"/>
</dbReference>
<evidence type="ECO:0000313" key="2">
    <source>
        <dbReference type="Proteomes" id="UP000000346"/>
    </source>
</evidence>
<dbReference type="EMBL" id="CP001742">
    <property type="protein sequence ID" value="ADL18474.1"/>
    <property type="molecule type" value="Genomic_DNA"/>
</dbReference>
<name>D9PZI6_ACIS3</name>
<evidence type="ECO:0000313" key="1">
    <source>
        <dbReference type="EMBL" id="ADL18474.1"/>
    </source>
</evidence>
<dbReference type="GeneID" id="9498277"/>
<dbReference type="AlphaFoldDB" id="D9PZI6"/>
<dbReference type="OrthoDB" id="46186at2157"/>
<dbReference type="KEGG" id="asc:ASAC_0066"/>
<dbReference type="Proteomes" id="UP000000346">
    <property type="component" value="Chromosome"/>
</dbReference>
<keyword evidence="2" id="KW-1185">Reference proteome</keyword>
<reference evidence="1 2" key="1">
    <citation type="journal article" date="2010" name="Appl. Environ. Microbiol.">
        <title>The genome sequence of the crenarchaeon Acidilobus saccharovorans supports a new order, Acidilobales, and suggests an important ecological role in terrestrial acidic hot springs.</title>
        <authorList>
            <person name="Mardanov A.V."/>
            <person name="Svetlitchnyi V.A."/>
            <person name="Beletsky A.V."/>
            <person name="Prokofeva M.I."/>
            <person name="Bonch-Osmolovskaya E.A."/>
            <person name="Ravin N.V."/>
            <person name="Skryabin K.G."/>
        </authorList>
    </citation>
    <scope>NUCLEOTIDE SEQUENCE [LARGE SCALE GENOMIC DNA]</scope>
    <source>
        <strain evidence="2">DSM 16705 / JCM 18335 / VKM B-2471 / 345-15</strain>
    </source>
</reference>
<dbReference type="InParanoid" id="D9PZI6"/>